<gene>
    <name evidence="2" type="ORF">GCM10009765_22050</name>
</gene>
<proteinExistence type="predicted"/>
<keyword evidence="1" id="KW-1133">Transmembrane helix</keyword>
<feature type="transmembrane region" description="Helical" evidence="1">
    <location>
        <begin position="45"/>
        <end position="66"/>
    </location>
</feature>
<organism evidence="2 3">
    <name type="scientific">Fodinicola feengrottensis</name>
    <dbReference type="NCBI Taxonomy" id="435914"/>
    <lineage>
        <taxon>Bacteria</taxon>
        <taxon>Bacillati</taxon>
        <taxon>Actinomycetota</taxon>
        <taxon>Actinomycetes</taxon>
        <taxon>Mycobacteriales</taxon>
        <taxon>Fodinicola</taxon>
    </lineage>
</organism>
<feature type="transmembrane region" description="Helical" evidence="1">
    <location>
        <begin position="206"/>
        <end position="227"/>
    </location>
</feature>
<dbReference type="EMBL" id="BAAANY010000008">
    <property type="protein sequence ID" value="GAA1672257.1"/>
    <property type="molecule type" value="Genomic_DNA"/>
</dbReference>
<evidence type="ECO:0008006" key="4">
    <source>
        <dbReference type="Google" id="ProtNLM"/>
    </source>
</evidence>
<feature type="transmembrane region" description="Helical" evidence="1">
    <location>
        <begin position="239"/>
        <end position="258"/>
    </location>
</feature>
<keyword evidence="3" id="KW-1185">Reference proteome</keyword>
<protein>
    <recommendedName>
        <fullName evidence="4">LigA protein</fullName>
    </recommendedName>
</protein>
<keyword evidence="1" id="KW-0812">Transmembrane</keyword>
<feature type="transmembrane region" description="Helical" evidence="1">
    <location>
        <begin position="264"/>
        <end position="283"/>
    </location>
</feature>
<name>A0ABN2GK12_9ACTN</name>
<reference evidence="2 3" key="1">
    <citation type="journal article" date="2019" name="Int. J. Syst. Evol. Microbiol.">
        <title>The Global Catalogue of Microorganisms (GCM) 10K type strain sequencing project: providing services to taxonomists for standard genome sequencing and annotation.</title>
        <authorList>
            <consortium name="The Broad Institute Genomics Platform"/>
            <consortium name="The Broad Institute Genome Sequencing Center for Infectious Disease"/>
            <person name="Wu L."/>
            <person name="Ma J."/>
        </authorList>
    </citation>
    <scope>NUCLEOTIDE SEQUENCE [LARGE SCALE GENOMIC DNA]</scope>
    <source>
        <strain evidence="2 3">JCM 14718</strain>
    </source>
</reference>
<feature type="transmembrane region" description="Helical" evidence="1">
    <location>
        <begin position="164"/>
        <end position="186"/>
    </location>
</feature>
<feature type="transmembrane region" description="Helical" evidence="1">
    <location>
        <begin position="118"/>
        <end position="143"/>
    </location>
</feature>
<dbReference type="RefSeq" id="WP_344309511.1">
    <property type="nucleotide sequence ID" value="NZ_BAAANY010000008.1"/>
</dbReference>
<evidence type="ECO:0000256" key="1">
    <source>
        <dbReference type="SAM" id="Phobius"/>
    </source>
</evidence>
<keyword evidence="1" id="KW-0472">Membrane</keyword>
<dbReference type="Proteomes" id="UP001500618">
    <property type="component" value="Unassembled WGS sequence"/>
</dbReference>
<feature type="transmembrane region" description="Helical" evidence="1">
    <location>
        <begin position="73"/>
        <end position="98"/>
    </location>
</feature>
<sequence>MAVCWATITACLPYLVLKVLWVLGISTGAAGPAGAAELIDFRHVVGDVVTAAMELGAMTLVLGLTFRWGRRLPVLLVLVPMWIGSGLLVPIAVGIPLGLLAQATVGGPAIPAGNGLQYWVYAVVYGGFVVQAIGLLAAFPGYVRDRWPEAFSARTASLATASRCRRWLTAIGTIVAVGSAMAFVAWSVLGRAAGAPGGFDTVAQRTLLFVTGVLIFTGGLAVMALVWDRSNKRLHLPATFAWIGTGVAVTAGPTLIALSNHGTVGLPLLLVALNTTLAGLFLAGSTRRLSSAAATTLW</sequence>
<comment type="caution">
    <text evidence="2">The sequence shown here is derived from an EMBL/GenBank/DDBJ whole genome shotgun (WGS) entry which is preliminary data.</text>
</comment>
<accession>A0ABN2GK12</accession>
<evidence type="ECO:0000313" key="3">
    <source>
        <dbReference type="Proteomes" id="UP001500618"/>
    </source>
</evidence>
<evidence type="ECO:0000313" key="2">
    <source>
        <dbReference type="EMBL" id="GAA1672257.1"/>
    </source>
</evidence>